<dbReference type="InterPro" id="IPR020846">
    <property type="entry name" value="MFS_dom"/>
</dbReference>
<feature type="domain" description="Major facilitator superfamily (MFS) profile" evidence="7">
    <location>
        <begin position="118"/>
        <end position="499"/>
    </location>
</feature>
<keyword evidence="2 6" id="KW-0812">Transmembrane</keyword>
<evidence type="ECO:0000259" key="7">
    <source>
        <dbReference type="PROSITE" id="PS50850"/>
    </source>
</evidence>
<dbReference type="InterPro" id="IPR011701">
    <property type="entry name" value="MFS"/>
</dbReference>
<reference evidence="8 9" key="1">
    <citation type="submission" date="2018-12" db="EMBL/GenBank/DDBJ databases">
        <title>Venturia inaequalis Genome Resource.</title>
        <authorList>
            <person name="Lichtner F.J."/>
        </authorList>
    </citation>
    <scope>NUCLEOTIDE SEQUENCE [LARGE SCALE GENOMIC DNA]</scope>
    <source>
        <strain evidence="8 9">120213</strain>
    </source>
</reference>
<dbReference type="InterPro" id="IPR036259">
    <property type="entry name" value="MFS_trans_sf"/>
</dbReference>
<accession>A0A8H3VEM8</accession>
<dbReference type="Proteomes" id="UP000447873">
    <property type="component" value="Unassembled WGS sequence"/>
</dbReference>
<feature type="transmembrane region" description="Helical" evidence="6">
    <location>
        <begin position="213"/>
        <end position="235"/>
    </location>
</feature>
<comment type="subcellular location">
    <subcellularLocation>
        <location evidence="1">Membrane</location>
        <topology evidence="1">Multi-pass membrane protein</topology>
    </subcellularLocation>
</comment>
<evidence type="ECO:0000256" key="4">
    <source>
        <dbReference type="ARBA" id="ARBA00023136"/>
    </source>
</evidence>
<keyword evidence="4 6" id="KW-0472">Membrane</keyword>
<dbReference type="Gene3D" id="1.20.1250.20">
    <property type="entry name" value="MFS general substrate transporter like domains"/>
    <property type="match status" value="1"/>
</dbReference>
<feature type="transmembrane region" description="Helical" evidence="6">
    <location>
        <begin position="270"/>
        <end position="292"/>
    </location>
</feature>
<feature type="transmembrane region" description="Helical" evidence="6">
    <location>
        <begin position="118"/>
        <end position="143"/>
    </location>
</feature>
<evidence type="ECO:0000256" key="6">
    <source>
        <dbReference type="SAM" id="Phobius"/>
    </source>
</evidence>
<feature type="compositionally biased region" description="Low complexity" evidence="5">
    <location>
        <begin position="45"/>
        <end position="65"/>
    </location>
</feature>
<dbReference type="PANTHER" id="PTHR23502:SF181">
    <property type="entry name" value="MAJOR FACILITATOR SUPERFAMILY (MFS) PROFILE DOMAIN-CONTAINING PROTEIN"/>
    <property type="match status" value="1"/>
</dbReference>
<dbReference type="PROSITE" id="PS50850">
    <property type="entry name" value="MFS"/>
    <property type="match status" value="1"/>
</dbReference>
<sequence>MSQQFDFAKDGPTSAARSKIPKKRPINPAALPSIEEKDAEVDVTASSAAEQSCSSGSSAEQSDASDNWKERFMMTPLDGDREEQREVVLDKFGFPLLPQPLDDPRDPLTWSQAVKIKILIQISLLSFLSLFTASTISPAIWPLSKYLKVPVVETSYVVGTFSLFLGVSPFLWNPLSHAWGRRPIYIAGLVGSMVTALVCGLSHNYALLMTFRALNGFFAGASLGLGTVVCCDIFYQHQRGLYMGFYMVTHMTGTNLAPTLGGFIYKKNSWHWSFYVPAIVTLLLFVLTIFALPETLYSRSVESLQRPRMSEYQREWLRKKRNESRRIQVVNFTRQFKMLRYPSILLPTVFYSVASGYGNMVFVVSSAIIFHKVYKFHTWQIGLLLGIPLTLGSFIGEAGAGGFSDWVMRKKTTRRDGKRVPEDRLLAMLPGVILLPIGLATEAYSIHHKTHWIGPGLGIAVAAAGLQIVTTVTYAYTADCYPRQAGEIASILNFGRGVM</sequence>
<comment type="caution">
    <text evidence="8">The sequence shown here is derived from an EMBL/GenBank/DDBJ whole genome shotgun (WGS) entry which is preliminary data.</text>
</comment>
<evidence type="ECO:0000313" key="9">
    <source>
        <dbReference type="Proteomes" id="UP000447873"/>
    </source>
</evidence>
<dbReference type="GO" id="GO:0022857">
    <property type="term" value="F:transmembrane transporter activity"/>
    <property type="evidence" value="ECO:0007669"/>
    <property type="project" value="InterPro"/>
</dbReference>
<feature type="transmembrane region" description="Helical" evidence="6">
    <location>
        <begin position="344"/>
        <end position="369"/>
    </location>
</feature>
<feature type="transmembrane region" description="Helical" evidence="6">
    <location>
        <begin position="425"/>
        <end position="446"/>
    </location>
</feature>
<proteinExistence type="predicted"/>
<keyword evidence="3 6" id="KW-1133">Transmembrane helix</keyword>
<gene>
    <name evidence="8" type="ORF">EG328_006415</name>
</gene>
<dbReference type="AlphaFoldDB" id="A0A8H3VEM8"/>
<feature type="transmembrane region" description="Helical" evidence="6">
    <location>
        <begin position="184"/>
        <end position="207"/>
    </location>
</feature>
<dbReference type="GO" id="GO:0005886">
    <property type="term" value="C:plasma membrane"/>
    <property type="evidence" value="ECO:0007669"/>
    <property type="project" value="TreeGrafter"/>
</dbReference>
<organism evidence="8 9">
    <name type="scientific">Venturia inaequalis</name>
    <name type="common">Apple scab fungus</name>
    <dbReference type="NCBI Taxonomy" id="5025"/>
    <lineage>
        <taxon>Eukaryota</taxon>
        <taxon>Fungi</taxon>
        <taxon>Dikarya</taxon>
        <taxon>Ascomycota</taxon>
        <taxon>Pezizomycotina</taxon>
        <taxon>Dothideomycetes</taxon>
        <taxon>Pleosporomycetidae</taxon>
        <taxon>Venturiales</taxon>
        <taxon>Venturiaceae</taxon>
        <taxon>Venturia</taxon>
    </lineage>
</organism>
<feature type="transmembrane region" description="Helical" evidence="6">
    <location>
        <begin position="381"/>
        <end position="404"/>
    </location>
</feature>
<protein>
    <recommendedName>
        <fullName evidence="7">Major facilitator superfamily (MFS) profile domain-containing protein</fullName>
    </recommendedName>
</protein>
<dbReference type="Pfam" id="PF07690">
    <property type="entry name" value="MFS_1"/>
    <property type="match status" value="1"/>
</dbReference>
<evidence type="ECO:0000256" key="1">
    <source>
        <dbReference type="ARBA" id="ARBA00004141"/>
    </source>
</evidence>
<dbReference type="EMBL" id="WNWS01000034">
    <property type="protein sequence ID" value="KAE9986152.1"/>
    <property type="molecule type" value="Genomic_DNA"/>
</dbReference>
<evidence type="ECO:0000313" key="8">
    <source>
        <dbReference type="EMBL" id="KAE9986152.1"/>
    </source>
</evidence>
<feature type="region of interest" description="Disordered" evidence="5">
    <location>
        <begin position="1"/>
        <end position="68"/>
    </location>
</feature>
<feature type="transmembrane region" description="Helical" evidence="6">
    <location>
        <begin position="242"/>
        <end position="264"/>
    </location>
</feature>
<dbReference type="PANTHER" id="PTHR23502">
    <property type="entry name" value="MAJOR FACILITATOR SUPERFAMILY"/>
    <property type="match status" value="1"/>
</dbReference>
<evidence type="ECO:0000256" key="5">
    <source>
        <dbReference type="SAM" id="MobiDB-lite"/>
    </source>
</evidence>
<evidence type="ECO:0000256" key="2">
    <source>
        <dbReference type="ARBA" id="ARBA00022692"/>
    </source>
</evidence>
<feature type="transmembrane region" description="Helical" evidence="6">
    <location>
        <begin position="155"/>
        <end position="172"/>
    </location>
</feature>
<feature type="transmembrane region" description="Helical" evidence="6">
    <location>
        <begin position="452"/>
        <end position="476"/>
    </location>
</feature>
<name>A0A8H3VEM8_VENIN</name>
<evidence type="ECO:0000256" key="3">
    <source>
        <dbReference type="ARBA" id="ARBA00022989"/>
    </source>
</evidence>
<dbReference type="SUPFAM" id="SSF103473">
    <property type="entry name" value="MFS general substrate transporter"/>
    <property type="match status" value="1"/>
</dbReference>